<reference evidence="3" key="1">
    <citation type="journal article" date="2021" name="Front. Microbiol.">
        <title>Comprehensive Comparative Genomics and Phenotyping of Methylobacterium Species.</title>
        <authorList>
            <person name="Alessa O."/>
            <person name="Ogura Y."/>
            <person name="Fujitani Y."/>
            <person name="Takami H."/>
            <person name="Hayashi T."/>
            <person name="Sahin N."/>
            <person name="Tani A."/>
        </authorList>
    </citation>
    <scope>NUCLEOTIDE SEQUENCE</scope>
    <source>
        <strain evidence="3">LMG 23639</strain>
    </source>
</reference>
<reference evidence="3" key="2">
    <citation type="submission" date="2021-08" db="EMBL/GenBank/DDBJ databases">
        <authorList>
            <person name="Tani A."/>
            <person name="Ola A."/>
            <person name="Ogura Y."/>
            <person name="Katsura K."/>
            <person name="Hayashi T."/>
        </authorList>
    </citation>
    <scope>NUCLEOTIDE SEQUENCE</scope>
    <source>
        <strain evidence="3">LMG 23639</strain>
    </source>
</reference>
<evidence type="ECO:0000313" key="4">
    <source>
        <dbReference type="Proteomes" id="UP001055102"/>
    </source>
</evidence>
<proteinExistence type="predicted"/>
<keyword evidence="2" id="KW-0472">Membrane</keyword>
<dbReference type="EMBL" id="BPQR01000041">
    <property type="protein sequence ID" value="GJE07094.1"/>
    <property type="molecule type" value="Genomic_DNA"/>
</dbReference>
<gene>
    <name evidence="3" type="ORF">AOPFMNJM_2418</name>
</gene>
<keyword evidence="2" id="KW-1133">Transmembrane helix</keyword>
<dbReference type="RefSeq" id="WP_238276175.1">
    <property type="nucleotide sequence ID" value="NZ_BPQR01000041.1"/>
</dbReference>
<accession>A0ABQ4SV62</accession>
<evidence type="ECO:0000256" key="2">
    <source>
        <dbReference type="SAM" id="Phobius"/>
    </source>
</evidence>
<organism evidence="3 4">
    <name type="scientific">Methylobacterium jeotgali</name>
    <dbReference type="NCBI Taxonomy" id="381630"/>
    <lineage>
        <taxon>Bacteria</taxon>
        <taxon>Pseudomonadati</taxon>
        <taxon>Pseudomonadota</taxon>
        <taxon>Alphaproteobacteria</taxon>
        <taxon>Hyphomicrobiales</taxon>
        <taxon>Methylobacteriaceae</taxon>
        <taxon>Methylobacterium</taxon>
    </lineage>
</organism>
<feature type="transmembrane region" description="Helical" evidence="2">
    <location>
        <begin position="37"/>
        <end position="56"/>
    </location>
</feature>
<feature type="compositionally biased region" description="Basic and acidic residues" evidence="1">
    <location>
        <begin position="1"/>
        <end position="18"/>
    </location>
</feature>
<keyword evidence="4" id="KW-1185">Reference proteome</keyword>
<feature type="region of interest" description="Disordered" evidence="1">
    <location>
        <begin position="1"/>
        <end position="32"/>
    </location>
</feature>
<comment type="caution">
    <text evidence="3">The sequence shown here is derived from an EMBL/GenBank/DDBJ whole genome shotgun (WGS) entry which is preliminary data.</text>
</comment>
<evidence type="ECO:0000313" key="3">
    <source>
        <dbReference type="EMBL" id="GJE07094.1"/>
    </source>
</evidence>
<protein>
    <recommendedName>
        <fullName evidence="5">Carbon monoxide dehydrogenase</fullName>
    </recommendedName>
</protein>
<sequence length="67" mass="7463">MNGAPDRARIEGGERPEPPRYPALTPDEERRRRKRSIAIALALGAMVVLFFVLTIAKLGPQVLNRPL</sequence>
<evidence type="ECO:0008006" key="5">
    <source>
        <dbReference type="Google" id="ProtNLM"/>
    </source>
</evidence>
<keyword evidence="2" id="KW-0812">Transmembrane</keyword>
<evidence type="ECO:0000256" key="1">
    <source>
        <dbReference type="SAM" id="MobiDB-lite"/>
    </source>
</evidence>
<dbReference type="Proteomes" id="UP001055102">
    <property type="component" value="Unassembled WGS sequence"/>
</dbReference>
<name>A0ABQ4SV62_9HYPH</name>